<gene>
    <name evidence="1" type="ORF">NUW58_g5353</name>
</gene>
<name>A0ACC1P1Y0_9PEZI</name>
<organism evidence="1 2">
    <name type="scientific">Xylaria curta</name>
    <dbReference type="NCBI Taxonomy" id="42375"/>
    <lineage>
        <taxon>Eukaryota</taxon>
        <taxon>Fungi</taxon>
        <taxon>Dikarya</taxon>
        <taxon>Ascomycota</taxon>
        <taxon>Pezizomycotina</taxon>
        <taxon>Sordariomycetes</taxon>
        <taxon>Xylariomycetidae</taxon>
        <taxon>Xylariales</taxon>
        <taxon>Xylariaceae</taxon>
        <taxon>Xylaria</taxon>
    </lineage>
</organism>
<protein>
    <submittedName>
        <fullName evidence="1">Uncharacterized protein</fullName>
    </submittedName>
</protein>
<reference evidence="1" key="1">
    <citation type="submission" date="2022-10" db="EMBL/GenBank/DDBJ databases">
        <title>Genome Sequence of Xylaria curta.</title>
        <authorList>
            <person name="Buettner E."/>
        </authorList>
    </citation>
    <scope>NUCLEOTIDE SEQUENCE</scope>
    <source>
        <strain evidence="1">Babe10</strain>
    </source>
</reference>
<comment type="caution">
    <text evidence="1">The sequence shown here is derived from an EMBL/GenBank/DDBJ whole genome shotgun (WGS) entry which is preliminary data.</text>
</comment>
<dbReference type="Proteomes" id="UP001143856">
    <property type="component" value="Unassembled WGS sequence"/>
</dbReference>
<dbReference type="EMBL" id="JAPDGR010001049">
    <property type="protein sequence ID" value="KAJ2985774.1"/>
    <property type="molecule type" value="Genomic_DNA"/>
</dbReference>
<evidence type="ECO:0000313" key="1">
    <source>
        <dbReference type="EMBL" id="KAJ2985774.1"/>
    </source>
</evidence>
<evidence type="ECO:0000313" key="2">
    <source>
        <dbReference type="Proteomes" id="UP001143856"/>
    </source>
</evidence>
<keyword evidence="2" id="KW-1185">Reference proteome</keyword>
<accession>A0ACC1P1Y0</accession>
<proteinExistence type="predicted"/>
<sequence length="502" mass="57263">MDSIGRCFWLKLLPYYTALKTQNFYLDGRWDEICEVTAYAVLTLSSLLRLPWITAQETITKRILKSIEEGKSYLMVHRDHWSIGRHIWIEKVTYASKILSEAYRIAAAMAPVPTDAMYDRPSESLSSSKTANKRIRGAYNIIQLTRLFASADKGILDIAGAQAAYSMSYLERQRLDIFPRDSMNEDKYLTFIPFTWATCSSINNGAAGVGVLREMMVLSMLNYQVDEFMETAVVEDLAEESDSVKPTIRQLFHEIKTSRNGENGVCRAVNGTESSKLKHIKTILSRYITHILRNPAVLQSSIRIQQWLTTELEKFLLAHVTQAADNHHLWFCKGAGETNLSAPTSQKQSSLNQTFHSWVRSTSADHTSCSFSFIFYICLVANKRAGVFTTPKVAYLAEEFCRHLASMVRMYNDYGSVKRDRIETNLNSVDFPEFSESKSEMSDLMWIAEYERRAVESALEQLRVELEAKGQNEVAMALRLFYNVADLYGLIYVQKDIATQLK</sequence>